<reference evidence="1" key="1">
    <citation type="submission" date="2020-08" db="EMBL/GenBank/DDBJ databases">
        <title>Multicomponent nature underlies the extraordinary mechanical properties of spider dragline silk.</title>
        <authorList>
            <person name="Kono N."/>
            <person name="Nakamura H."/>
            <person name="Mori M."/>
            <person name="Yoshida Y."/>
            <person name="Ohtoshi R."/>
            <person name="Malay A.D."/>
            <person name="Moran D.A.P."/>
            <person name="Tomita M."/>
            <person name="Numata K."/>
            <person name="Arakawa K."/>
        </authorList>
    </citation>
    <scope>NUCLEOTIDE SEQUENCE</scope>
</reference>
<dbReference type="Proteomes" id="UP000887013">
    <property type="component" value="Unassembled WGS sequence"/>
</dbReference>
<gene>
    <name evidence="1" type="primary">AVEN_254319_1</name>
    <name evidence="1" type="ORF">NPIL_637971</name>
</gene>
<evidence type="ECO:0000313" key="2">
    <source>
        <dbReference type="Proteomes" id="UP000887013"/>
    </source>
</evidence>
<name>A0A8X6NVN0_NEPPI</name>
<dbReference type="OrthoDB" id="6377863at2759"/>
<dbReference type="EMBL" id="BMAW01014128">
    <property type="protein sequence ID" value="GFT37597.1"/>
    <property type="molecule type" value="Genomic_DNA"/>
</dbReference>
<proteinExistence type="predicted"/>
<feature type="non-terminal residue" evidence="1">
    <location>
        <position position="68"/>
    </location>
</feature>
<organism evidence="1 2">
    <name type="scientific">Nephila pilipes</name>
    <name type="common">Giant wood spider</name>
    <name type="synonym">Nephila maculata</name>
    <dbReference type="NCBI Taxonomy" id="299642"/>
    <lineage>
        <taxon>Eukaryota</taxon>
        <taxon>Metazoa</taxon>
        <taxon>Ecdysozoa</taxon>
        <taxon>Arthropoda</taxon>
        <taxon>Chelicerata</taxon>
        <taxon>Arachnida</taxon>
        <taxon>Araneae</taxon>
        <taxon>Araneomorphae</taxon>
        <taxon>Entelegynae</taxon>
        <taxon>Araneoidea</taxon>
        <taxon>Nephilidae</taxon>
        <taxon>Nephila</taxon>
    </lineage>
</organism>
<comment type="caution">
    <text evidence="1">The sequence shown here is derived from an EMBL/GenBank/DDBJ whole genome shotgun (WGS) entry which is preliminary data.</text>
</comment>
<evidence type="ECO:0000313" key="1">
    <source>
        <dbReference type="EMBL" id="GFT37597.1"/>
    </source>
</evidence>
<dbReference type="AlphaFoldDB" id="A0A8X6NVN0"/>
<accession>A0A8X6NVN0</accession>
<keyword evidence="2" id="KW-1185">Reference proteome</keyword>
<protein>
    <submittedName>
        <fullName evidence="1">Uncharacterized protein</fullName>
    </submittedName>
</protein>
<feature type="non-terminal residue" evidence="1">
    <location>
        <position position="1"/>
    </location>
</feature>
<sequence>TWGLNLLSSRVFAKLPKTESKARSEGFTRLTGECSGGKFLGHRYMKGLDTAAVLIFDDNGYIAGIQHG</sequence>